<dbReference type="PANTHER" id="PTHR33653">
    <property type="entry name" value="RIBONUCLEASE VAPC2"/>
    <property type="match status" value="1"/>
</dbReference>
<evidence type="ECO:0000256" key="1">
    <source>
        <dbReference type="ARBA" id="ARBA00001946"/>
    </source>
</evidence>
<dbReference type="GO" id="GO:0004519">
    <property type="term" value="F:endonuclease activity"/>
    <property type="evidence" value="ECO:0007669"/>
    <property type="project" value="UniProtKB-KW"/>
</dbReference>
<dbReference type="Pfam" id="PF01850">
    <property type="entry name" value="PIN"/>
    <property type="match status" value="1"/>
</dbReference>
<dbReference type="InterPro" id="IPR029060">
    <property type="entry name" value="PIN-like_dom_sf"/>
</dbReference>
<proteinExistence type="inferred from homology"/>
<evidence type="ECO:0000256" key="7">
    <source>
        <dbReference type="ARBA" id="ARBA00038093"/>
    </source>
</evidence>
<reference evidence="9" key="1">
    <citation type="submission" date="2019-02" db="EMBL/GenBank/DDBJ databases">
        <authorList>
            <person name="Gruber-Vodicka R. H."/>
            <person name="Seah K. B. B."/>
        </authorList>
    </citation>
    <scope>NUCLEOTIDE SEQUENCE</scope>
    <source>
        <strain evidence="9">BECK_BZ106</strain>
    </source>
</reference>
<dbReference type="AlphaFoldDB" id="A0A450SL18"/>
<protein>
    <submittedName>
        <fullName evidence="9">tRNA(fMet)-specific endonuclease VapC</fullName>
    </submittedName>
</protein>
<dbReference type="InterPro" id="IPR002716">
    <property type="entry name" value="PIN_dom"/>
</dbReference>
<dbReference type="Gene3D" id="3.40.50.1010">
    <property type="entry name" value="5'-nuclease"/>
    <property type="match status" value="1"/>
</dbReference>
<comment type="similarity">
    <text evidence="7">Belongs to the PINc/VapC protein family.</text>
</comment>
<dbReference type="SUPFAM" id="SSF88723">
    <property type="entry name" value="PIN domain-like"/>
    <property type="match status" value="1"/>
</dbReference>
<keyword evidence="6" id="KW-0460">Magnesium</keyword>
<dbReference type="InterPro" id="IPR050556">
    <property type="entry name" value="Type_II_TA_system_RNase"/>
</dbReference>
<dbReference type="PANTHER" id="PTHR33653:SF1">
    <property type="entry name" value="RIBONUCLEASE VAPC2"/>
    <property type="match status" value="1"/>
</dbReference>
<evidence type="ECO:0000256" key="4">
    <source>
        <dbReference type="ARBA" id="ARBA00022723"/>
    </source>
</evidence>
<evidence type="ECO:0000256" key="5">
    <source>
        <dbReference type="ARBA" id="ARBA00022801"/>
    </source>
</evidence>
<name>A0A450SL18_9GAMM</name>
<dbReference type="GO" id="GO:0046872">
    <property type="term" value="F:metal ion binding"/>
    <property type="evidence" value="ECO:0007669"/>
    <property type="project" value="UniProtKB-KW"/>
</dbReference>
<evidence type="ECO:0000256" key="6">
    <source>
        <dbReference type="ARBA" id="ARBA00022842"/>
    </source>
</evidence>
<dbReference type="GO" id="GO:0016787">
    <property type="term" value="F:hydrolase activity"/>
    <property type="evidence" value="ECO:0007669"/>
    <property type="project" value="UniProtKB-KW"/>
</dbReference>
<keyword evidence="9" id="KW-0255">Endonuclease</keyword>
<gene>
    <name evidence="9" type="ORF">BECKFW1821B_GA0114236_101742</name>
</gene>
<dbReference type="EMBL" id="CAADFD010000017">
    <property type="protein sequence ID" value="VFJ54265.1"/>
    <property type="molecule type" value="Genomic_DNA"/>
</dbReference>
<keyword evidence="3" id="KW-0540">Nuclease</keyword>
<sequence>MNGKYLLDTNIIIALFAADLAVTNKISTAKDIFIPAIAIGELFYGTGKSSRVKENAERTEEFVSHNVILSCDTKTAYWYGKIKNHLREKGCPIPENDIWIAAISAQHNLILVSRDEHFREVASLKLEKW</sequence>
<keyword evidence="2" id="KW-1277">Toxin-antitoxin system</keyword>
<dbReference type="CDD" id="cd18753">
    <property type="entry name" value="PIN_VapC4-5_FitB-like"/>
    <property type="match status" value="1"/>
</dbReference>
<comment type="cofactor">
    <cofactor evidence="1">
        <name>Mg(2+)</name>
        <dbReference type="ChEBI" id="CHEBI:18420"/>
    </cofactor>
</comment>
<evidence type="ECO:0000256" key="2">
    <source>
        <dbReference type="ARBA" id="ARBA00022649"/>
    </source>
</evidence>
<evidence type="ECO:0000256" key="3">
    <source>
        <dbReference type="ARBA" id="ARBA00022722"/>
    </source>
</evidence>
<keyword evidence="5" id="KW-0378">Hydrolase</keyword>
<accession>A0A450SL18</accession>
<feature type="domain" description="PIN" evidence="8">
    <location>
        <begin position="5"/>
        <end position="122"/>
    </location>
</feature>
<organism evidence="9">
    <name type="scientific">Candidatus Kentrum sp. FW</name>
    <dbReference type="NCBI Taxonomy" id="2126338"/>
    <lineage>
        <taxon>Bacteria</taxon>
        <taxon>Pseudomonadati</taxon>
        <taxon>Pseudomonadota</taxon>
        <taxon>Gammaproteobacteria</taxon>
        <taxon>Candidatus Kentrum</taxon>
    </lineage>
</organism>
<evidence type="ECO:0000313" key="9">
    <source>
        <dbReference type="EMBL" id="VFJ54265.1"/>
    </source>
</evidence>
<keyword evidence="4" id="KW-0479">Metal-binding</keyword>
<evidence type="ECO:0000259" key="8">
    <source>
        <dbReference type="Pfam" id="PF01850"/>
    </source>
</evidence>